<accession>A0A371R050</accession>
<name>A0A371R050_9CREN</name>
<sequence length="61" mass="5983">MLTKEPLPPSPPRAGWGGPSERAEGGGSPFGAKPAEGKASFPGGFSAGGVNAEHSPRAPGK</sequence>
<dbReference type="AlphaFoldDB" id="A0A371R050"/>
<feature type="compositionally biased region" description="Pro residues" evidence="1">
    <location>
        <begin position="1"/>
        <end position="12"/>
    </location>
</feature>
<organism evidence="2 3">
    <name type="scientific">Pyrobaculum aerophilum</name>
    <dbReference type="NCBI Taxonomy" id="13773"/>
    <lineage>
        <taxon>Archaea</taxon>
        <taxon>Thermoproteota</taxon>
        <taxon>Thermoprotei</taxon>
        <taxon>Thermoproteales</taxon>
        <taxon>Thermoproteaceae</taxon>
        <taxon>Pyrobaculum</taxon>
    </lineage>
</organism>
<protein>
    <submittedName>
        <fullName evidence="2">Uncharacterized protein</fullName>
    </submittedName>
</protein>
<reference evidence="2 3" key="1">
    <citation type="submission" date="2017-07" db="EMBL/GenBank/DDBJ databases">
        <title>Draft genome sequence of aerobic hyperthermophilic archaea, Pyrobaculum aerophilum YKB31 and YKB32.</title>
        <authorList>
            <person name="Mochizuki T."/>
            <person name="Berliner A.J."/>
            <person name="Yoshida-Takashima Y."/>
            <person name="Takaki Y."/>
            <person name="Nunoura T."/>
            <person name="Takai K."/>
        </authorList>
    </citation>
    <scope>NUCLEOTIDE SEQUENCE [LARGE SCALE GENOMIC DNA]</scope>
    <source>
        <strain evidence="2 3">YKB32</strain>
    </source>
</reference>
<dbReference type="Proteomes" id="UP000256877">
    <property type="component" value="Unassembled WGS sequence"/>
</dbReference>
<evidence type="ECO:0000256" key="1">
    <source>
        <dbReference type="SAM" id="MobiDB-lite"/>
    </source>
</evidence>
<dbReference type="EMBL" id="NMUF01000037">
    <property type="protein sequence ID" value="RFA96648.1"/>
    <property type="molecule type" value="Genomic_DNA"/>
</dbReference>
<comment type="caution">
    <text evidence="2">The sequence shown here is derived from an EMBL/GenBank/DDBJ whole genome shotgun (WGS) entry which is preliminary data.</text>
</comment>
<feature type="region of interest" description="Disordered" evidence="1">
    <location>
        <begin position="1"/>
        <end position="61"/>
    </location>
</feature>
<evidence type="ECO:0000313" key="3">
    <source>
        <dbReference type="Proteomes" id="UP000256877"/>
    </source>
</evidence>
<evidence type="ECO:0000313" key="2">
    <source>
        <dbReference type="EMBL" id="RFA96648.1"/>
    </source>
</evidence>
<gene>
    <name evidence="2" type="ORF">CGL52_10940</name>
</gene>
<proteinExistence type="predicted"/>